<sequence length="394" mass="44095">MATGPAVPMEWEGFIDLIAGIDRSLQHVIDPADPWLKQEAIQQMAMSLSQGYAPIMAQDSRVPAFFTFLNPVIKSAAPNPDYMYRTCFVEGSGTYRLSGTRGTTLFVHVGIGSGYIGVDDQAGPSVGHIDLDTLSLGEGGRFSVILSAERPAGYDGDWYRLPANARTIGIREASYDWENEIDSRIAIERLDDAGDHRRPSMDEIAHRLERLAGFPERYAQLFVHFVKTLSRHPVNSVVLNTWSDIGGLAEQTYYEGLFELSDGEALILETEVPDRVRYWAVLLADQLFNTIDWEKCQSSLNGFQARLDSDGRFRAVIAAEDPGVPNWLDTAGRFKGVVQGRWYQASAAPTPTLKRVALSDLRDHLPSDTPRIDRAARRESLRARFRGAQFRRKW</sequence>
<name>A0A7W9EQC7_9SPHN</name>
<accession>A0A7W9EQC7</accession>
<organism evidence="1 2">
    <name type="scientific">Sphingopyxis panaciterrulae</name>
    <dbReference type="NCBI Taxonomy" id="462372"/>
    <lineage>
        <taxon>Bacteria</taxon>
        <taxon>Pseudomonadati</taxon>
        <taxon>Pseudomonadota</taxon>
        <taxon>Alphaproteobacteria</taxon>
        <taxon>Sphingomonadales</taxon>
        <taxon>Sphingomonadaceae</taxon>
        <taxon>Sphingopyxis</taxon>
    </lineage>
</organism>
<dbReference type="EMBL" id="JACIJH010000001">
    <property type="protein sequence ID" value="MBB5705075.1"/>
    <property type="molecule type" value="Genomic_DNA"/>
</dbReference>
<evidence type="ECO:0000313" key="1">
    <source>
        <dbReference type="EMBL" id="MBB5705075.1"/>
    </source>
</evidence>
<proteinExistence type="predicted"/>
<evidence type="ECO:0000313" key="2">
    <source>
        <dbReference type="Proteomes" id="UP000537161"/>
    </source>
</evidence>
<dbReference type="RefSeq" id="WP_184094781.1">
    <property type="nucleotide sequence ID" value="NZ_JACIJH010000001.1"/>
</dbReference>
<dbReference type="Proteomes" id="UP000537161">
    <property type="component" value="Unassembled WGS sequence"/>
</dbReference>
<dbReference type="AlphaFoldDB" id="A0A7W9EQC7"/>
<keyword evidence="2" id="KW-1185">Reference proteome</keyword>
<reference evidence="1 2" key="1">
    <citation type="submission" date="2020-08" db="EMBL/GenBank/DDBJ databases">
        <title>Genomic Encyclopedia of Type Strains, Phase IV (KMG-IV): sequencing the most valuable type-strain genomes for metagenomic binning, comparative biology and taxonomic classification.</title>
        <authorList>
            <person name="Goeker M."/>
        </authorList>
    </citation>
    <scope>NUCLEOTIDE SEQUENCE [LARGE SCALE GENOMIC DNA]</scope>
    <source>
        <strain evidence="1 2">DSM 27163</strain>
    </source>
</reference>
<evidence type="ECO:0008006" key="3">
    <source>
        <dbReference type="Google" id="ProtNLM"/>
    </source>
</evidence>
<comment type="caution">
    <text evidence="1">The sequence shown here is derived from an EMBL/GenBank/DDBJ whole genome shotgun (WGS) entry which is preliminary data.</text>
</comment>
<protein>
    <recommendedName>
        <fullName evidence="3">DUF1214 domain-containing protein</fullName>
    </recommendedName>
</protein>
<gene>
    <name evidence="1" type="ORF">FHR21_000400</name>
</gene>